<dbReference type="RefSeq" id="WP_014108135.1">
    <property type="nucleotide sequence ID" value="NC_016041.1"/>
</dbReference>
<evidence type="ECO:0000313" key="2">
    <source>
        <dbReference type="Proteomes" id="UP000009282"/>
    </source>
</evidence>
<name>G4QG94_GLANF</name>
<dbReference type="HOGENOM" id="CLU_2142329_0_0_6"/>
<protein>
    <submittedName>
        <fullName evidence="1">Uncharacterized protein</fullName>
    </submittedName>
</protein>
<dbReference type="AlphaFoldDB" id="G4QG94"/>
<evidence type="ECO:0000313" key="1">
    <source>
        <dbReference type="EMBL" id="AEP29261.1"/>
    </source>
</evidence>
<organism evidence="1 2">
    <name type="scientific">Glaciecola nitratireducens (strain JCM 12485 / KCTC 12276 / FR1064)</name>
    <dbReference type="NCBI Taxonomy" id="1085623"/>
    <lineage>
        <taxon>Bacteria</taxon>
        <taxon>Pseudomonadati</taxon>
        <taxon>Pseudomonadota</taxon>
        <taxon>Gammaproteobacteria</taxon>
        <taxon>Alteromonadales</taxon>
        <taxon>Alteromonadaceae</taxon>
        <taxon>Brumicola</taxon>
    </lineage>
</organism>
<reference evidence="1 2" key="1">
    <citation type="journal article" date="2011" name="J. Bacteriol.">
        <title>Complete genome sequence of seawater bacterium Glaciecola nitratireducens FR1064T.</title>
        <authorList>
            <person name="Bian F."/>
            <person name="Qin Q.L."/>
            <person name="Xie B.B."/>
            <person name="Shu Y.L."/>
            <person name="Zhang X.Y."/>
            <person name="Yu Y."/>
            <person name="Chen B."/>
            <person name="Chen X.L."/>
            <person name="Zhou B.C."/>
            <person name="Zhang Y.Z."/>
        </authorList>
    </citation>
    <scope>NUCLEOTIDE SEQUENCE [LARGE SCALE GENOMIC DNA]</scope>
    <source>
        <strain evidence="2">JCM 12485 / KCTC 12276 / FR1064</strain>
    </source>
</reference>
<sequence length="112" mass="12758">MIILNTLIKDDFLNAKYFYKIALIFNNSNEFTKAKEDFKTLLGLYSDNVNDLYRLSLAQWRVSDAAGSLVTLNRILELDETNFFAIRDSVRALLSLGDIDEATILLDSLTKT</sequence>
<dbReference type="SUPFAM" id="SSF48452">
    <property type="entry name" value="TPR-like"/>
    <property type="match status" value="1"/>
</dbReference>
<accession>G4QG94</accession>
<dbReference type="Gene3D" id="1.25.40.10">
    <property type="entry name" value="Tetratricopeptide repeat domain"/>
    <property type="match status" value="1"/>
</dbReference>
<dbReference type="InterPro" id="IPR011990">
    <property type="entry name" value="TPR-like_helical_dom_sf"/>
</dbReference>
<gene>
    <name evidence="1" type="ordered locus">GNIT_1129</name>
</gene>
<proteinExistence type="predicted"/>
<dbReference type="KEGG" id="gni:GNIT_1129"/>
<dbReference type="Proteomes" id="UP000009282">
    <property type="component" value="Chromosome"/>
</dbReference>
<keyword evidence="2" id="KW-1185">Reference proteome</keyword>
<dbReference type="EMBL" id="CP003060">
    <property type="protein sequence ID" value="AEP29261.1"/>
    <property type="molecule type" value="Genomic_DNA"/>
</dbReference>